<proteinExistence type="predicted"/>
<dbReference type="AlphaFoldDB" id="A0A918NA68"/>
<evidence type="ECO:0000313" key="5">
    <source>
        <dbReference type="EMBL" id="GGX55734.1"/>
    </source>
</evidence>
<comment type="caution">
    <text evidence="5">The sequence shown here is derived from an EMBL/GenBank/DDBJ whole genome shotgun (WGS) entry which is preliminary data.</text>
</comment>
<dbReference type="GO" id="GO:0003677">
    <property type="term" value="F:DNA binding"/>
    <property type="evidence" value="ECO:0007669"/>
    <property type="project" value="UniProtKB-KW"/>
</dbReference>
<dbReference type="InterPro" id="IPR036388">
    <property type="entry name" value="WH-like_DNA-bd_sf"/>
</dbReference>
<reference evidence="5" key="1">
    <citation type="journal article" date="2014" name="Int. J. Syst. Evol. Microbiol.">
        <title>Complete genome sequence of Corynebacterium casei LMG S-19264T (=DSM 44701T), isolated from a smear-ripened cheese.</title>
        <authorList>
            <consortium name="US DOE Joint Genome Institute (JGI-PGF)"/>
            <person name="Walter F."/>
            <person name="Albersmeier A."/>
            <person name="Kalinowski J."/>
            <person name="Ruckert C."/>
        </authorList>
    </citation>
    <scope>NUCLEOTIDE SEQUENCE</scope>
    <source>
        <strain evidence="5">KCTC 22169</strain>
    </source>
</reference>
<dbReference type="Pfam" id="PF00392">
    <property type="entry name" value="GntR"/>
    <property type="match status" value="1"/>
</dbReference>
<dbReference type="InterPro" id="IPR050679">
    <property type="entry name" value="Bact_HTH_transcr_reg"/>
</dbReference>
<accession>A0A918NA68</accession>
<dbReference type="Proteomes" id="UP000626148">
    <property type="component" value="Unassembled WGS sequence"/>
</dbReference>
<evidence type="ECO:0000313" key="6">
    <source>
        <dbReference type="Proteomes" id="UP000626148"/>
    </source>
</evidence>
<dbReference type="Pfam" id="PF07702">
    <property type="entry name" value="UTRA"/>
    <property type="match status" value="1"/>
</dbReference>
<keyword evidence="3" id="KW-0804">Transcription</keyword>
<dbReference type="Gene3D" id="3.40.1410.10">
    <property type="entry name" value="Chorismate lyase-like"/>
    <property type="match status" value="1"/>
</dbReference>
<dbReference type="SMART" id="SM00866">
    <property type="entry name" value="UTRA"/>
    <property type="match status" value="1"/>
</dbReference>
<dbReference type="Gene3D" id="1.10.10.10">
    <property type="entry name" value="Winged helix-like DNA-binding domain superfamily/Winged helix DNA-binding domain"/>
    <property type="match status" value="1"/>
</dbReference>
<dbReference type="PANTHER" id="PTHR44846">
    <property type="entry name" value="MANNOSYL-D-GLYCERATE TRANSPORT/METABOLISM SYSTEM REPRESSOR MNGR-RELATED"/>
    <property type="match status" value="1"/>
</dbReference>
<organism evidence="5 6">
    <name type="scientific">Saccharospirillum salsuginis</name>
    <dbReference type="NCBI Taxonomy" id="418750"/>
    <lineage>
        <taxon>Bacteria</taxon>
        <taxon>Pseudomonadati</taxon>
        <taxon>Pseudomonadota</taxon>
        <taxon>Gammaproteobacteria</taxon>
        <taxon>Oceanospirillales</taxon>
        <taxon>Saccharospirillaceae</taxon>
        <taxon>Saccharospirillum</taxon>
    </lineage>
</organism>
<dbReference type="GO" id="GO:0045892">
    <property type="term" value="P:negative regulation of DNA-templated transcription"/>
    <property type="evidence" value="ECO:0007669"/>
    <property type="project" value="TreeGrafter"/>
</dbReference>
<evidence type="ECO:0000256" key="3">
    <source>
        <dbReference type="ARBA" id="ARBA00023163"/>
    </source>
</evidence>
<dbReference type="InterPro" id="IPR036390">
    <property type="entry name" value="WH_DNA-bd_sf"/>
</dbReference>
<dbReference type="RefSeq" id="WP_189608915.1">
    <property type="nucleotide sequence ID" value="NZ_BMXR01000005.1"/>
</dbReference>
<dbReference type="PRINTS" id="PR00035">
    <property type="entry name" value="HTHGNTR"/>
</dbReference>
<dbReference type="GO" id="GO:0003700">
    <property type="term" value="F:DNA-binding transcription factor activity"/>
    <property type="evidence" value="ECO:0007669"/>
    <property type="project" value="InterPro"/>
</dbReference>
<reference evidence="5" key="2">
    <citation type="submission" date="2020-09" db="EMBL/GenBank/DDBJ databases">
        <authorList>
            <person name="Sun Q."/>
            <person name="Kim S."/>
        </authorList>
    </citation>
    <scope>NUCLEOTIDE SEQUENCE</scope>
    <source>
        <strain evidence="5">KCTC 22169</strain>
    </source>
</reference>
<dbReference type="InterPro" id="IPR011663">
    <property type="entry name" value="UTRA"/>
</dbReference>
<keyword evidence="1" id="KW-0805">Transcription regulation</keyword>
<sequence length="262" mass="28690">MSTVVRTDQELIDFLTPNPDKPGSLYTQLSRSLTQAIHEGLLEDGDYLLPQRELAQALGVSRVTVRKAIETLVDEGLLRQRQGAGTVVTSGGKQSIHKNLSVLNSFTEDMTARGMKPSSEWVNKVTVQSSPREAMALNLSPGARVGRYTRVRYASETPMAYEIASVPGTIIARAEQVSDSLYDALHAANARPVRALQTMTAHNADAEVARYLKIAPGDAVLYIERQGFDAGNRPVEFTRSWYRGDIYDFVTELSAMPADSSG</sequence>
<dbReference type="PANTHER" id="PTHR44846:SF1">
    <property type="entry name" value="MANNOSYL-D-GLYCERATE TRANSPORT_METABOLISM SYSTEM REPRESSOR MNGR-RELATED"/>
    <property type="match status" value="1"/>
</dbReference>
<evidence type="ECO:0000256" key="1">
    <source>
        <dbReference type="ARBA" id="ARBA00023015"/>
    </source>
</evidence>
<protein>
    <submittedName>
        <fullName evidence="5">GntR family transcriptional regulator</fullName>
    </submittedName>
</protein>
<keyword evidence="2" id="KW-0238">DNA-binding</keyword>
<dbReference type="CDD" id="cd07377">
    <property type="entry name" value="WHTH_GntR"/>
    <property type="match status" value="1"/>
</dbReference>
<dbReference type="SMART" id="SM00345">
    <property type="entry name" value="HTH_GNTR"/>
    <property type="match status" value="1"/>
</dbReference>
<evidence type="ECO:0000256" key="2">
    <source>
        <dbReference type="ARBA" id="ARBA00023125"/>
    </source>
</evidence>
<dbReference type="SUPFAM" id="SSF64288">
    <property type="entry name" value="Chorismate lyase-like"/>
    <property type="match status" value="1"/>
</dbReference>
<dbReference type="PROSITE" id="PS50949">
    <property type="entry name" value="HTH_GNTR"/>
    <property type="match status" value="1"/>
</dbReference>
<gene>
    <name evidence="5" type="ORF">GCM10007392_24300</name>
</gene>
<evidence type="ECO:0000259" key="4">
    <source>
        <dbReference type="PROSITE" id="PS50949"/>
    </source>
</evidence>
<dbReference type="EMBL" id="BMXR01000005">
    <property type="protein sequence ID" value="GGX55734.1"/>
    <property type="molecule type" value="Genomic_DNA"/>
</dbReference>
<dbReference type="InterPro" id="IPR028978">
    <property type="entry name" value="Chorismate_lyase_/UTRA_dom_sf"/>
</dbReference>
<feature type="domain" description="HTH gntR-type" evidence="4">
    <location>
        <begin position="23"/>
        <end position="91"/>
    </location>
</feature>
<dbReference type="InterPro" id="IPR000524">
    <property type="entry name" value="Tscrpt_reg_HTH_GntR"/>
</dbReference>
<dbReference type="SUPFAM" id="SSF46785">
    <property type="entry name" value="Winged helix' DNA-binding domain"/>
    <property type="match status" value="1"/>
</dbReference>
<keyword evidence="6" id="KW-1185">Reference proteome</keyword>
<name>A0A918NA68_9GAMM</name>